<evidence type="ECO:0000313" key="1">
    <source>
        <dbReference type="EMBL" id="KAJ8536622.1"/>
    </source>
</evidence>
<accession>A0A9Q1LJB7</accession>
<name>A0A9Q1LJB7_9SOLA</name>
<dbReference type="AlphaFoldDB" id="A0A9Q1LJB7"/>
<dbReference type="Proteomes" id="UP001152561">
    <property type="component" value="Unassembled WGS sequence"/>
</dbReference>
<sequence>MIYYDLANDQYMTQAKIPSFPKISIDASVRFHASAPPSRFTSDSIEFGVVFLHLSEKPLLVLCRKT</sequence>
<protein>
    <submittedName>
        <fullName evidence="1">Uncharacterized protein</fullName>
    </submittedName>
</protein>
<dbReference type="EMBL" id="JAJAGQ010000018">
    <property type="protein sequence ID" value="KAJ8536622.1"/>
    <property type="molecule type" value="Genomic_DNA"/>
</dbReference>
<reference evidence="2" key="1">
    <citation type="journal article" date="2023" name="Proc. Natl. Acad. Sci. U.S.A.">
        <title>Genomic and structural basis for evolution of tropane alkaloid biosynthesis.</title>
        <authorList>
            <person name="Wanga Y.-J."/>
            <person name="Taina T."/>
            <person name="Yua J.-Y."/>
            <person name="Lia J."/>
            <person name="Xua B."/>
            <person name="Chenc J."/>
            <person name="D'Auriad J.C."/>
            <person name="Huanga J.-P."/>
            <person name="Huanga S.-X."/>
        </authorList>
    </citation>
    <scope>NUCLEOTIDE SEQUENCE [LARGE SCALE GENOMIC DNA]</scope>
    <source>
        <strain evidence="2">cv. KIB-2019</strain>
    </source>
</reference>
<organism evidence="1 2">
    <name type="scientific">Anisodus acutangulus</name>
    <dbReference type="NCBI Taxonomy" id="402998"/>
    <lineage>
        <taxon>Eukaryota</taxon>
        <taxon>Viridiplantae</taxon>
        <taxon>Streptophyta</taxon>
        <taxon>Embryophyta</taxon>
        <taxon>Tracheophyta</taxon>
        <taxon>Spermatophyta</taxon>
        <taxon>Magnoliopsida</taxon>
        <taxon>eudicotyledons</taxon>
        <taxon>Gunneridae</taxon>
        <taxon>Pentapetalae</taxon>
        <taxon>asterids</taxon>
        <taxon>lamiids</taxon>
        <taxon>Solanales</taxon>
        <taxon>Solanaceae</taxon>
        <taxon>Solanoideae</taxon>
        <taxon>Hyoscyameae</taxon>
        <taxon>Anisodus</taxon>
    </lineage>
</organism>
<proteinExistence type="predicted"/>
<gene>
    <name evidence="1" type="ORF">K7X08_035023</name>
</gene>
<keyword evidence="2" id="KW-1185">Reference proteome</keyword>
<comment type="caution">
    <text evidence="1">The sequence shown here is derived from an EMBL/GenBank/DDBJ whole genome shotgun (WGS) entry which is preliminary data.</text>
</comment>
<evidence type="ECO:0000313" key="2">
    <source>
        <dbReference type="Proteomes" id="UP001152561"/>
    </source>
</evidence>